<dbReference type="Proteomes" id="UP000610611">
    <property type="component" value="Unassembled WGS sequence"/>
</dbReference>
<evidence type="ECO:0000256" key="4">
    <source>
        <dbReference type="ARBA" id="ARBA00022679"/>
    </source>
</evidence>
<feature type="binding site" evidence="9">
    <location>
        <position position="7"/>
    </location>
    <ligand>
        <name>Zn(2+)</name>
        <dbReference type="ChEBI" id="CHEBI:29105"/>
    </ligand>
</feature>
<evidence type="ECO:0000313" key="11">
    <source>
        <dbReference type="EMBL" id="NLV07249.1"/>
    </source>
</evidence>
<dbReference type="EMBL" id="WOWB01000001">
    <property type="protein sequence ID" value="NLV07249.1"/>
    <property type="molecule type" value="Genomic_DNA"/>
</dbReference>
<evidence type="ECO:0000313" key="12">
    <source>
        <dbReference type="Proteomes" id="UP000037729"/>
    </source>
</evidence>
<evidence type="ECO:0000256" key="5">
    <source>
        <dbReference type="ARBA" id="ARBA00022695"/>
    </source>
</evidence>
<feature type="binding site" evidence="9">
    <location>
        <position position="48"/>
    </location>
    <ligand>
        <name>Zn(2+)</name>
        <dbReference type="ChEBI" id="CHEBI:29105"/>
    </ligand>
</feature>
<dbReference type="NCBIfam" id="NF003089">
    <property type="entry name" value="PRK04016.1"/>
    <property type="match status" value="1"/>
</dbReference>
<accession>A0A0M9ANA4</accession>
<comment type="caution">
    <text evidence="10">The sequence shown here is derived from an EMBL/GenBank/DDBJ whole genome shotgun (WGS) entry which is preliminary data.</text>
</comment>
<dbReference type="Pfam" id="PF01194">
    <property type="entry name" value="RNA_pol_N"/>
    <property type="match status" value="1"/>
</dbReference>
<gene>
    <name evidence="9" type="primary">rpo10</name>
    <name evidence="9" type="synonym">rpoN</name>
    <name evidence="10" type="ORF">AMS69_00170</name>
    <name evidence="11" type="ORF">GOC83_14030</name>
</gene>
<comment type="cofactor">
    <cofactor evidence="9">
        <name>Zn(2+)</name>
        <dbReference type="ChEBI" id="CHEBI:29105"/>
    </cofactor>
    <text evidence="9">Binds 1 zinc ion.</text>
</comment>
<keyword evidence="8 9" id="KW-0804">Transcription</keyword>
<keyword evidence="7 9" id="KW-0862">Zinc</keyword>
<evidence type="ECO:0000256" key="2">
    <source>
        <dbReference type="ARBA" id="ARBA00022478"/>
    </source>
</evidence>
<evidence type="ECO:0000256" key="8">
    <source>
        <dbReference type="ARBA" id="ARBA00023163"/>
    </source>
</evidence>
<dbReference type="SUPFAM" id="SSF46924">
    <property type="entry name" value="RNA polymerase subunit RPB10"/>
    <property type="match status" value="1"/>
</dbReference>
<comment type="similarity">
    <text evidence="9">Belongs to the archaeal Rpo10/eukaryotic RPB10 RNA polymerase subunit family.</text>
</comment>
<dbReference type="GO" id="GO:0005737">
    <property type="term" value="C:cytoplasm"/>
    <property type="evidence" value="ECO:0007669"/>
    <property type="project" value="UniProtKB-SubCell"/>
</dbReference>
<dbReference type="GO" id="GO:0008270">
    <property type="term" value="F:zinc ion binding"/>
    <property type="evidence" value="ECO:0007669"/>
    <property type="project" value="UniProtKB-UniRule"/>
</dbReference>
<evidence type="ECO:0000256" key="6">
    <source>
        <dbReference type="ARBA" id="ARBA00022723"/>
    </source>
</evidence>
<dbReference type="OrthoDB" id="371754at2157"/>
<dbReference type="RefSeq" id="WP_004516797.1">
    <property type="nucleotide sequence ID" value="NZ_JAWJXX010000009.1"/>
</dbReference>
<protein>
    <recommendedName>
        <fullName evidence="9">DNA-directed RNA polymerase subunit Rpo10</fullName>
        <ecNumber evidence="9">2.7.7.6</ecNumber>
    </recommendedName>
    <alternativeName>
        <fullName evidence="9">DNA-directed RNA polymerase subunit N</fullName>
    </alternativeName>
</protein>
<dbReference type="FunFam" id="1.10.10.60:FF:000335">
    <property type="entry name" value="DNA-directed RNA polymerase subunit N, putative"/>
    <property type="match status" value="1"/>
</dbReference>
<dbReference type="GO" id="GO:0003899">
    <property type="term" value="F:DNA-directed RNA polymerase activity"/>
    <property type="evidence" value="ECO:0007669"/>
    <property type="project" value="UniProtKB-UniRule"/>
</dbReference>
<keyword evidence="4 9" id="KW-0808">Transferase</keyword>
<sequence length="66" mass="7731">MMVPVRCFTCGNVVGEHWEEFKARTREAEEPEDPEKVLDELGVERHCCRRMLVSHKDLVDIVSPYQ</sequence>
<dbReference type="GeneID" id="301692610"/>
<organism evidence="10 12">
    <name type="scientific">Haloarcula rubripromontorii</name>
    <dbReference type="NCBI Taxonomy" id="1705562"/>
    <lineage>
        <taxon>Archaea</taxon>
        <taxon>Methanobacteriati</taxon>
        <taxon>Methanobacteriota</taxon>
        <taxon>Stenosarchaea group</taxon>
        <taxon>Halobacteria</taxon>
        <taxon>Halobacteriales</taxon>
        <taxon>Haloarculaceae</taxon>
        <taxon>Haloarcula</taxon>
    </lineage>
</organism>
<keyword evidence="5 9" id="KW-0548">Nucleotidyltransferase</keyword>
<keyword evidence="2 9" id="KW-0240">DNA-directed RNA polymerase</keyword>
<dbReference type="PANTHER" id="PTHR23431">
    <property type="entry name" value="DNA-DIRECTED RNA POLYMERASES I, II, AND III SUBUNIT RPABC5 FAMILY MEMBER"/>
    <property type="match status" value="1"/>
</dbReference>
<dbReference type="InterPro" id="IPR023580">
    <property type="entry name" value="RNA_pol_su_RPB10"/>
</dbReference>
<dbReference type="GO" id="GO:0006351">
    <property type="term" value="P:DNA-templated transcription"/>
    <property type="evidence" value="ECO:0007669"/>
    <property type="project" value="UniProtKB-UniRule"/>
</dbReference>
<evidence type="ECO:0000313" key="10">
    <source>
        <dbReference type="EMBL" id="KOX94315.1"/>
    </source>
</evidence>
<dbReference type="EMBL" id="LIUF01000001">
    <property type="protein sequence ID" value="KOX94315.1"/>
    <property type="molecule type" value="Genomic_DNA"/>
</dbReference>
<dbReference type="STRING" id="1705562.AMS69_00170"/>
<dbReference type="Gene3D" id="1.10.10.60">
    <property type="entry name" value="Homeodomain-like"/>
    <property type="match status" value="1"/>
</dbReference>
<proteinExistence type="inferred from homology"/>
<dbReference type="HAMAP" id="MF_00250">
    <property type="entry name" value="RNApol_arch_Rpo10"/>
    <property type="match status" value="1"/>
</dbReference>
<dbReference type="PANTHER" id="PTHR23431:SF3">
    <property type="entry name" value="DNA-DIRECTED RNA POLYMERASES I, II, AND III SUBUNIT RPABC5"/>
    <property type="match status" value="1"/>
</dbReference>
<feature type="binding site" evidence="9">
    <location>
        <position position="10"/>
    </location>
    <ligand>
        <name>Zn(2+)</name>
        <dbReference type="ChEBI" id="CHEBI:29105"/>
    </ligand>
</feature>
<dbReference type="AlphaFoldDB" id="A0A0M9ANA4"/>
<dbReference type="GO" id="GO:0003677">
    <property type="term" value="F:DNA binding"/>
    <property type="evidence" value="ECO:0007669"/>
    <property type="project" value="InterPro"/>
</dbReference>
<comment type="catalytic activity">
    <reaction evidence="9">
        <text>RNA(n) + a ribonucleoside 5'-triphosphate = RNA(n+1) + diphosphate</text>
        <dbReference type="Rhea" id="RHEA:21248"/>
        <dbReference type="Rhea" id="RHEA-COMP:14527"/>
        <dbReference type="Rhea" id="RHEA-COMP:17342"/>
        <dbReference type="ChEBI" id="CHEBI:33019"/>
        <dbReference type="ChEBI" id="CHEBI:61557"/>
        <dbReference type="ChEBI" id="CHEBI:140395"/>
        <dbReference type="EC" id="2.7.7.6"/>
    </reaction>
</comment>
<name>A0A0M9ANA4_9EURY</name>
<evidence type="ECO:0000256" key="7">
    <source>
        <dbReference type="ARBA" id="ARBA00022833"/>
    </source>
</evidence>
<dbReference type="PROSITE" id="PS01112">
    <property type="entry name" value="RNA_POL_N_8KD"/>
    <property type="match status" value="1"/>
</dbReference>
<dbReference type="InterPro" id="IPR020789">
    <property type="entry name" value="RNA_pol_suN_Zn-BS"/>
</dbReference>
<dbReference type="SMR" id="A0A0M9ANA4"/>
<dbReference type="InterPro" id="IPR000268">
    <property type="entry name" value="RPABC5/Rpb10"/>
</dbReference>
<evidence type="ECO:0000256" key="3">
    <source>
        <dbReference type="ARBA" id="ARBA00022490"/>
    </source>
</evidence>
<keyword evidence="12" id="KW-1185">Reference proteome</keyword>
<dbReference type="GO" id="GO:0000428">
    <property type="term" value="C:DNA-directed RNA polymerase complex"/>
    <property type="evidence" value="ECO:0007669"/>
    <property type="project" value="UniProtKB-KW"/>
</dbReference>
<feature type="binding site" evidence="9">
    <location>
        <position position="47"/>
    </location>
    <ligand>
        <name>Zn(2+)</name>
        <dbReference type="ChEBI" id="CHEBI:29105"/>
    </ligand>
</feature>
<dbReference type="EC" id="2.7.7.6" evidence="9"/>
<reference evidence="10 12" key="1">
    <citation type="submission" date="2015-08" db="EMBL/GenBank/DDBJ databases">
        <title>Genomes of Isolates from Cabo Rojo, PR.</title>
        <authorList>
            <person name="Sanchez-Nieves R.L."/>
            <person name="Montalvo-Rodriguez R."/>
        </authorList>
    </citation>
    <scope>NUCLEOTIDE SEQUENCE [LARGE SCALE GENOMIC DNA]</scope>
    <source>
        <strain evidence="10 12">SL3</strain>
    </source>
</reference>
<dbReference type="PIRSF" id="PIRSF005653">
    <property type="entry name" value="RNA_pol_N/8_sub"/>
    <property type="match status" value="1"/>
</dbReference>
<evidence type="ECO:0000256" key="1">
    <source>
        <dbReference type="ARBA" id="ARBA00004496"/>
    </source>
</evidence>
<comment type="subcellular location">
    <subcellularLocation>
        <location evidence="1 9">Cytoplasm</location>
    </subcellularLocation>
</comment>
<dbReference type="Proteomes" id="UP000037729">
    <property type="component" value="Unassembled WGS sequence"/>
</dbReference>
<evidence type="ECO:0000256" key="9">
    <source>
        <dbReference type="HAMAP-Rule" id="MF_00250"/>
    </source>
</evidence>
<comment type="subunit">
    <text evidence="9">Part of the RNA polymerase complex.</text>
</comment>
<keyword evidence="3 9" id="KW-0963">Cytoplasm</keyword>
<dbReference type="PATRIC" id="fig|1705562.3.peg.967"/>
<reference evidence="11" key="2">
    <citation type="submission" date="2019-12" db="EMBL/GenBank/DDBJ databases">
        <title>The whole-genome sequencing of Haloarcula japonica strain pws8.</title>
        <authorList>
            <person name="Verma D.K."/>
            <person name="Gopal K."/>
            <person name="Prasad E.S."/>
        </authorList>
    </citation>
    <scope>NUCLEOTIDE SEQUENCE</scope>
    <source>
        <strain evidence="11">Pws8</strain>
    </source>
</reference>
<comment type="function">
    <text evidence="9">DNA-dependent RNA polymerase (RNAP) catalyzes the transcription of DNA into RNA using the four ribonucleoside triphosphates as substrates.</text>
</comment>
<keyword evidence="6 9" id="KW-0479">Metal-binding</keyword>